<accession>A0ABR2GSL6</accession>
<dbReference type="InterPro" id="IPR020683">
    <property type="entry name" value="DUF3447"/>
</dbReference>
<sequence length="364" mass="43992">MAKIHTHLLKFLDDEHNDDVNYQILIDIFSEMKIHENRNEIKSLLYLLLKLSTNHHRSILFFNKIERILTIFKNDIKIFFSNSEIFHIFKGSKRILLFLLEENLLKIDGFITSKFHDDRYSQMYYPIYFLPEIKPFVNEEWYENTEKENLTEEFYKQRKEGEDEDYIMELIRKDSIDDFIVYVNKTQFPLDSEIYLSTHDTNNYLLKNYNLTLIKYAAFFGSIQIFKYLKLNKVKITPSLLLYAIHGRNKEIFHTLEECLNDLDEDEYDDCIKKCFKESIKCHHNEFANYIEDNYLSGESDFKLINCIAYYNFDLIQNALINESLFCYFCKYDYNIPVEIFIRENSDVINSEIIHIFNIKYIFK</sequence>
<dbReference type="SUPFAM" id="SSF48403">
    <property type="entry name" value="Ankyrin repeat"/>
    <property type="match status" value="1"/>
</dbReference>
<dbReference type="Proteomes" id="UP001470230">
    <property type="component" value="Unassembled WGS sequence"/>
</dbReference>
<dbReference type="PANTHER" id="PTHR24159">
    <property type="match status" value="1"/>
</dbReference>
<keyword evidence="3" id="KW-1185">Reference proteome</keyword>
<dbReference type="Pfam" id="PF11929">
    <property type="entry name" value="DUF3447"/>
    <property type="match status" value="1"/>
</dbReference>
<dbReference type="PANTHER" id="PTHR24159:SF5">
    <property type="entry name" value="ANK_REP_REGION DOMAIN-CONTAINING PROTEIN"/>
    <property type="match status" value="1"/>
</dbReference>
<dbReference type="EMBL" id="JAPFFF010000062">
    <property type="protein sequence ID" value="KAK8836938.1"/>
    <property type="molecule type" value="Genomic_DNA"/>
</dbReference>
<protein>
    <recommendedName>
        <fullName evidence="1">DUF3447 domain-containing protein</fullName>
    </recommendedName>
</protein>
<name>A0ABR2GSL6_9EUKA</name>
<evidence type="ECO:0000313" key="3">
    <source>
        <dbReference type="Proteomes" id="UP001470230"/>
    </source>
</evidence>
<evidence type="ECO:0000259" key="1">
    <source>
        <dbReference type="Pfam" id="PF11929"/>
    </source>
</evidence>
<proteinExistence type="predicted"/>
<feature type="domain" description="DUF3447" evidence="1">
    <location>
        <begin position="233"/>
        <end position="314"/>
    </location>
</feature>
<evidence type="ECO:0000313" key="2">
    <source>
        <dbReference type="EMBL" id="KAK8836938.1"/>
    </source>
</evidence>
<reference evidence="2 3" key="1">
    <citation type="submission" date="2024-04" db="EMBL/GenBank/DDBJ databases">
        <title>Tritrichomonas musculus Genome.</title>
        <authorList>
            <person name="Alves-Ferreira E."/>
            <person name="Grigg M."/>
            <person name="Lorenzi H."/>
            <person name="Galac M."/>
        </authorList>
    </citation>
    <scope>NUCLEOTIDE SEQUENCE [LARGE SCALE GENOMIC DNA]</scope>
    <source>
        <strain evidence="2 3">EAF2021</strain>
    </source>
</reference>
<comment type="caution">
    <text evidence="2">The sequence shown here is derived from an EMBL/GenBank/DDBJ whole genome shotgun (WGS) entry which is preliminary data.</text>
</comment>
<organism evidence="2 3">
    <name type="scientific">Tritrichomonas musculus</name>
    <dbReference type="NCBI Taxonomy" id="1915356"/>
    <lineage>
        <taxon>Eukaryota</taxon>
        <taxon>Metamonada</taxon>
        <taxon>Parabasalia</taxon>
        <taxon>Tritrichomonadida</taxon>
        <taxon>Tritrichomonadidae</taxon>
        <taxon>Tritrichomonas</taxon>
    </lineage>
</organism>
<dbReference type="InterPro" id="IPR036770">
    <property type="entry name" value="Ankyrin_rpt-contain_sf"/>
</dbReference>
<gene>
    <name evidence="2" type="ORF">M9Y10_036969</name>
</gene>